<evidence type="ECO:0000313" key="2">
    <source>
        <dbReference type="Proteomes" id="UP000002230"/>
    </source>
</evidence>
<evidence type="ECO:0000313" key="1">
    <source>
        <dbReference type="EMBL" id="ADM41722.1"/>
    </source>
</evidence>
<accession>A0A0H3DSY1</accession>
<organism evidence="1 2">
    <name type="scientific">Edwardsiella tarda (strain FL6-60)</name>
    <dbReference type="NCBI Taxonomy" id="718251"/>
    <lineage>
        <taxon>Bacteria</taxon>
        <taxon>Pseudomonadati</taxon>
        <taxon>Pseudomonadota</taxon>
        <taxon>Gammaproteobacteria</taxon>
        <taxon>Enterobacterales</taxon>
        <taxon>Hafniaceae</taxon>
        <taxon>Edwardsiella</taxon>
    </lineage>
</organism>
<sequence>MQIFIGGGARRRKFHRLLFCDSVRSNRLNSGMATALRGDAA</sequence>
<reference evidence="2" key="1">
    <citation type="submission" date="2010-08" db="EMBL/GenBank/DDBJ databases">
        <title>Genome comparisons of Edwardsiella bacteria analysed using deep sequencing technology.</title>
        <authorList>
            <person name="van Soest J.J."/>
            <person name="Henkel C.V."/>
            <person name="Jansen H.J."/>
            <person name="van den Hondel C.A.M.J.J."/>
            <person name="Bloemberg G.V."/>
            <person name="Meijer A.H."/>
            <person name="Spaink H.P."/>
        </authorList>
    </citation>
    <scope>NUCLEOTIDE SEQUENCE [LARGE SCALE GENOMIC DNA]</scope>
    <source>
        <strain evidence="2">FL6-60</strain>
    </source>
</reference>
<gene>
    <name evidence="1" type="ordered locus">ETAF_1614</name>
</gene>
<dbReference type="EMBL" id="CP002154">
    <property type="protein sequence ID" value="ADM41722.1"/>
    <property type="molecule type" value="Genomic_DNA"/>
</dbReference>
<reference evidence="1 2" key="2">
    <citation type="journal article" date="2011" name="BMC Immunol.">
        <title>Comparison of static immersion and intravenous injection systems for exposure of zebrafish embryos to the natural pathogen Edwardsiella tarda.</title>
        <authorList>
            <person name="van Soest J.J."/>
            <person name="Stockhammer O.W."/>
            <person name="Ordas A."/>
            <person name="Bloemberg G.V."/>
            <person name="Spaink H.P."/>
            <person name="Meijer A.H."/>
        </authorList>
    </citation>
    <scope>NUCLEOTIDE SEQUENCE [LARGE SCALE GENOMIC DNA]</scope>
    <source>
        <strain evidence="1 2">FL6-60</strain>
    </source>
</reference>
<dbReference type="HOGENOM" id="CLU_3269319_0_0_6"/>
<dbReference type="Proteomes" id="UP000002230">
    <property type="component" value="Chromosome"/>
</dbReference>
<dbReference type="KEGG" id="etd:ETAF_1614"/>
<keyword evidence="2" id="KW-1185">Reference proteome</keyword>
<protein>
    <submittedName>
        <fullName evidence="1">Uncharacterized protein</fullName>
    </submittedName>
</protein>
<dbReference type="PATRIC" id="fig|718251.5.peg.1671"/>
<dbReference type="AlphaFoldDB" id="A0A0H3DSY1"/>
<proteinExistence type="predicted"/>
<name>A0A0H3DSY1_EDWTF</name>